<dbReference type="EMBL" id="JBHRWI010000015">
    <property type="protein sequence ID" value="MFC3510582.1"/>
    <property type="molecule type" value="Genomic_DNA"/>
</dbReference>
<keyword evidence="2" id="KW-1185">Reference proteome</keyword>
<dbReference type="RefSeq" id="WP_377868678.1">
    <property type="nucleotide sequence ID" value="NZ_JBHMAY010000007.1"/>
</dbReference>
<evidence type="ECO:0000313" key="2">
    <source>
        <dbReference type="Proteomes" id="UP001595764"/>
    </source>
</evidence>
<accession>A0ABV7QB59</accession>
<name>A0ABV7QB59_9PSEU</name>
<sequence length="98" mass="10442">MPVAELAGHVVERHAGAGARWSAERLIDLSHLLLEVSLVDPCGACDGARAVRLLPGDCVAFQVVRTHEPSCPALPPGARERARRGEVVFDVPGENPGW</sequence>
<comment type="caution">
    <text evidence="1">The sequence shown here is derived from an EMBL/GenBank/DDBJ whole genome shotgun (WGS) entry which is preliminary data.</text>
</comment>
<reference evidence="2" key="1">
    <citation type="journal article" date="2019" name="Int. J. Syst. Evol. Microbiol.">
        <title>The Global Catalogue of Microorganisms (GCM) 10K type strain sequencing project: providing services to taxonomists for standard genome sequencing and annotation.</title>
        <authorList>
            <consortium name="The Broad Institute Genomics Platform"/>
            <consortium name="The Broad Institute Genome Sequencing Center for Infectious Disease"/>
            <person name="Wu L."/>
            <person name="Ma J."/>
        </authorList>
    </citation>
    <scope>NUCLEOTIDE SEQUENCE [LARGE SCALE GENOMIC DNA]</scope>
    <source>
        <strain evidence="2">CGMCC 4.7682</strain>
    </source>
</reference>
<organism evidence="1 2">
    <name type="scientific">Amycolatopsis halotolerans</name>
    <dbReference type="NCBI Taxonomy" id="330083"/>
    <lineage>
        <taxon>Bacteria</taxon>
        <taxon>Bacillati</taxon>
        <taxon>Actinomycetota</taxon>
        <taxon>Actinomycetes</taxon>
        <taxon>Pseudonocardiales</taxon>
        <taxon>Pseudonocardiaceae</taxon>
        <taxon>Amycolatopsis</taxon>
    </lineage>
</organism>
<gene>
    <name evidence="1" type="ORF">ACFORO_10450</name>
</gene>
<dbReference type="Proteomes" id="UP001595764">
    <property type="component" value="Unassembled WGS sequence"/>
</dbReference>
<proteinExistence type="predicted"/>
<evidence type="ECO:0000313" key="1">
    <source>
        <dbReference type="EMBL" id="MFC3510582.1"/>
    </source>
</evidence>
<protein>
    <submittedName>
        <fullName evidence="1">Uncharacterized protein</fullName>
    </submittedName>
</protein>